<name>A0A401SJE4_CHIPU</name>
<reference evidence="2 3" key="1">
    <citation type="journal article" date="2018" name="Nat. Ecol. Evol.">
        <title>Shark genomes provide insights into elasmobranch evolution and the origin of vertebrates.</title>
        <authorList>
            <person name="Hara Y"/>
            <person name="Yamaguchi K"/>
            <person name="Onimaru K"/>
            <person name="Kadota M"/>
            <person name="Koyanagi M"/>
            <person name="Keeley SD"/>
            <person name="Tatsumi K"/>
            <person name="Tanaka K"/>
            <person name="Motone F"/>
            <person name="Kageyama Y"/>
            <person name="Nozu R"/>
            <person name="Adachi N"/>
            <person name="Nishimura O"/>
            <person name="Nakagawa R"/>
            <person name="Tanegashima C"/>
            <person name="Kiyatake I"/>
            <person name="Matsumoto R"/>
            <person name="Murakumo K"/>
            <person name="Nishida K"/>
            <person name="Terakita A"/>
            <person name="Kuratani S"/>
            <person name="Sato K"/>
            <person name="Hyodo S Kuraku.S."/>
        </authorList>
    </citation>
    <scope>NUCLEOTIDE SEQUENCE [LARGE SCALE GENOMIC DNA]</scope>
</reference>
<dbReference type="EMBL" id="BEZZ01000307">
    <property type="protein sequence ID" value="GCC30522.1"/>
    <property type="molecule type" value="Genomic_DNA"/>
</dbReference>
<organism evidence="2 3">
    <name type="scientific">Chiloscyllium punctatum</name>
    <name type="common">Brownbanded bambooshark</name>
    <name type="synonym">Hemiscyllium punctatum</name>
    <dbReference type="NCBI Taxonomy" id="137246"/>
    <lineage>
        <taxon>Eukaryota</taxon>
        <taxon>Metazoa</taxon>
        <taxon>Chordata</taxon>
        <taxon>Craniata</taxon>
        <taxon>Vertebrata</taxon>
        <taxon>Chondrichthyes</taxon>
        <taxon>Elasmobranchii</taxon>
        <taxon>Galeomorphii</taxon>
        <taxon>Galeoidea</taxon>
        <taxon>Orectolobiformes</taxon>
        <taxon>Hemiscylliidae</taxon>
        <taxon>Chiloscyllium</taxon>
    </lineage>
</organism>
<accession>A0A401SJE4</accession>
<comment type="caution">
    <text evidence="2">The sequence shown here is derived from an EMBL/GenBank/DDBJ whole genome shotgun (WGS) entry which is preliminary data.</text>
</comment>
<gene>
    <name evidence="2" type="ORF">chiPu_0008973</name>
</gene>
<dbReference type="Proteomes" id="UP000287033">
    <property type="component" value="Unassembled WGS sequence"/>
</dbReference>
<protein>
    <submittedName>
        <fullName evidence="2">Uncharacterized protein</fullName>
    </submittedName>
</protein>
<proteinExistence type="predicted"/>
<evidence type="ECO:0000256" key="1">
    <source>
        <dbReference type="SAM" id="MobiDB-lite"/>
    </source>
</evidence>
<evidence type="ECO:0000313" key="2">
    <source>
        <dbReference type="EMBL" id="GCC30522.1"/>
    </source>
</evidence>
<evidence type="ECO:0000313" key="3">
    <source>
        <dbReference type="Proteomes" id="UP000287033"/>
    </source>
</evidence>
<dbReference type="AlphaFoldDB" id="A0A401SJE4"/>
<feature type="region of interest" description="Disordered" evidence="1">
    <location>
        <begin position="1"/>
        <end position="66"/>
    </location>
</feature>
<feature type="compositionally biased region" description="Basic and acidic residues" evidence="1">
    <location>
        <begin position="51"/>
        <end position="61"/>
    </location>
</feature>
<keyword evidence="3" id="KW-1185">Reference proteome</keyword>
<sequence length="83" mass="9296">MMAASGTVAGPTLKFTGWESGSVMGTPENPHRMDSLGTQGQFRRGRRRRVGDHGIHQKGDELPPAPNFHIHHRVFRWGIGEMY</sequence>